<organism evidence="2 3">
    <name type="scientific">Mythimna separata entomopoxvirus 'L'</name>
    <dbReference type="NCBI Taxonomy" id="1293572"/>
    <lineage>
        <taxon>Viruses</taxon>
        <taxon>Varidnaviria</taxon>
        <taxon>Bamfordvirae</taxon>
        <taxon>Nucleocytoviricota</taxon>
        <taxon>Pokkesviricetes</taxon>
        <taxon>Chitovirales</taxon>
        <taxon>Poxviridae</taxon>
        <taxon>Entomopoxvirinae</taxon>
        <taxon>Betaentomopoxvirus</taxon>
        <taxon>Betaentomopoxvirus mseparata</taxon>
        <taxon>Mythimna separata entomopoxvirus</taxon>
    </lineage>
</organism>
<protein>
    <submittedName>
        <fullName evidence="2">Uncharacterized protein</fullName>
    </submittedName>
</protein>
<reference evidence="2 3" key="1">
    <citation type="journal article" date="2013" name="J. Virol.">
        <title>New Insights into the Evolution of Entomopoxvirinae from the Complete Genome Sequences of Four Entomopoxviruses Infecting Adoxophyes honmai, Choristoneura biennis, Choristoneura rosaceana, and Mythimna separata.</title>
        <authorList>
            <person name="Theze J."/>
            <person name="Takatsuka J."/>
            <person name="Li Z."/>
            <person name="Gallais J."/>
            <person name="Doucet D."/>
            <person name="Arif B."/>
            <person name="Nakai M."/>
            <person name="Herniou E.A."/>
        </authorList>
    </citation>
    <scope>NUCLEOTIDE SEQUENCE [LARGE SCALE GENOMIC DNA]</scope>
</reference>
<keyword evidence="3" id="KW-1185">Reference proteome</keyword>
<feature type="transmembrane region" description="Helical" evidence="1">
    <location>
        <begin position="40"/>
        <end position="60"/>
    </location>
</feature>
<gene>
    <name evidence="2" type="ORF">MYSEV_025</name>
</gene>
<dbReference type="KEGG" id="vg:15613647"/>
<proteinExistence type="predicted"/>
<keyword evidence="1" id="KW-0812">Transmembrane</keyword>
<dbReference type="EMBL" id="HF679134">
    <property type="protein sequence ID" value="CCU56223.1"/>
    <property type="molecule type" value="Genomic_DNA"/>
</dbReference>
<dbReference type="Proteomes" id="UP000792671">
    <property type="component" value="Genome"/>
</dbReference>
<dbReference type="RefSeq" id="YP_008003542.1">
    <property type="nucleotide sequence ID" value="NC_021246.1"/>
</dbReference>
<feature type="transmembrane region" description="Helical" evidence="1">
    <location>
        <begin position="6"/>
        <end position="28"/>
    </location>
</feature>
<keyword evidence="1" id="KW-0472">Membrane</keyword>
<name>A0A916KQ43_9POXV</name>
<evidence type="ECO:0000256" key="1">
    <source>
        <dbReference type="SAM" id="Phobius"/>
    </source>
</evidence>
<sequence length="89" mass="11050">MFYLYVYILFFNDLIFTYLISSLILYEISVFNYNNNIKLLKIKIFIFITSLLFFTKYYIFNILLVNFDIYFIYCNDKYANIRLQMYNNV</sequence>
<evidence type="ECO:0000313" key="3">
    <source>
        <dbReference type="Proteomes" id="UP000792671"/>
    </source>
</evidence>
<dbReference type="GeneID" id="15613647"/>
<evidence type="ECO:0000313" key="2">
    <source>
        <dbReference type="EMBL" id="CCU56223.1"/>
    </source>
</evidence>
<keyword evidence="1" id="KW-1133">Transmembrane helix</keyword>
<accession>A0A916KQ43</accession>